<evidence type="ECO:0000259" key="3">
    <source>
        <dbReference type="Pfam" id="PF20434"/>
    </source>
</evidence>
<evidence type="ECO:0000256" key="2">
    <source>
        <dbReference type="SAM" id="Phobius"/>
    </source>
</evidence>
<keyword evidence="2" id="KW-0472">Membrane</keyword>
<evidence type="ECO:0000313" key="5">
    <source>
        <dbReference type="Proteomes" id="UP000183028"/>
    </source>
</evidence>
<feature type="domain" description="BD-FAE-like" evidence="3">
    <location>
        <begin position="203"/>
        <end position="408"/>
    </location>
</feature>
<feature type="transmembrane region" description="Helical" evidence="2">
    <location>
        <begin position="99"/>
        <end position="119"/>
    </location>
</feature>
<dbReference type="RefSeq" id="WP_074731475.1">
    <property type="nucleotide sequence ID" value="NZ_CACVTN010000061.1"/>
</dbReference>
<dbReference type="InterPro" id="IPR050300">
    <property type="entry name" value="GDXG_lipolytic_enzyme"/>
</dbReference>
<feature type="transmembrane region" description="Helical" evidence="2">
    <location>
        <begin position="126"/>
        <end position="148"/>
    </location>
</feature>
<dbReference type="PANTHER" id="PTHR48081">
    <property type="entry name" value="AB HYDROLASE SUPERFAMILY PROTEIN C4A8.06C"/>
    <property type="match status" value="1"/>
</dbReference>
<name>A0A1H6S4Z3_9FIRM</name>
<dbReference type="AlphaFoldDB" id="A0A1H6S4Z3"/>
<dbReference type="InterPro" id="IPR029058">
    <property type="entry name" value="AB_hydrolase_fold"/>
</dbReference>
<organism evidence="4 5">
    <name type="scientific">Sharpea azabuensis</name>
    <dbReference type="NCBI Taxonomy" id="322505"/>
    <lineage>
        <taxon>Bacteria</taxon>
        <taxon>Bacillati</taxon>
        <taxon>Bacillota</taxon>
        <taxon>Erysipelotrichia</taxon>
        <taxon>Erysipelotrichales</taxon>
        <taxon>Coprobacillaceae</taxon>
        <taxon>Sharpea</taxon>
    </lineage>
</organism>
<dbReference type="EMBL" id="FNYK01000011">
    <property type="protein sequence ID" value="SEI59080.1"/>
    <property type="molecule type" value="Genomic_DNA"/>
</dbReference>
<protein>
    <submittedName>
        <fullName evidence="4">Acetyl esterase/lipase</fullName>
    </submittedName>
</protein>
<keyword evidence="2" id="KW-0812">Transmembrane</keyword>
<sequence>MEKSKSSKKALLCTLFGIAYFLTGIIQQYMVNSLRIAAGIGLVVSLLSALVLLLKKEEKIKICLPRVNNRRAVLLILSCTFAVMNLVGCFMDTFLMLSILGITSFVMGIILTVSGLIAYFKNGRKIILKIVLTILSALLFSLCGFLSLTTISPATTISVFGSAIMGSDSSNVWDAEQKESILEDGTRLISDVRYDNQIPNGYLDIYYTNEEKYSKAPTFIFIHGGGYVWGDKVIGDPNMVREGPTDLITTNFLSQGYNVVQMNYALAPEYQFPSSIKQLNRGLKFLADNGTLYGLDMTNVVISGGSAGGNLAGLLVNIQTNPEYAEIVDESPSIDPENIKAVYFLAALYDNHRFGVTGKSSVDWLFTQLGRLYLNTNEIKTDPEVEKTNVTEYVTGNFPPAFISDGNTGTFYDQAFDMYNTLRGLGVDSEICYFPSQEAVLNHGHEGNDTEYSRMMYQRLFEFLANYIISK</sequence>
<gene>
    <name evidence="4" type="ORF">SAMN04487834_101117</name>
</gene>
<feature type="transmembrane region" description="Helical" evidence="2">
    <location>
        <begin position="74"/>
        <end position="93"/>
    </location>
</feature>
<keyword evidence="2" id="KW-1133">Transmembrane helix</keyword>
<feature type="transmembrane region" description="Helical" evidence="2">
    <location>
        <begin position="12"/>
        <end position="30"/>
    </location>
</feature>
<dbReference type="Pfam" id="PF20434">
    <property type="entry name" value="BD-FAE"/>
    <property type="match status" value="1"/>
</dbReference>
<feature type="transmembrane region" description="Helical" evidence="2">
    <location>
        <begin position="36"/>
        <end position="54"/>
    </location>
</feature>
<proteinExistence type="predicted"/>
<keyword evidence="5" id="KW-1185">Reference proteome</keyword>
<dbReference type="SUPFAM" id="SSF53474">
    <property type="entry name" value="alpha/beta-Hydrolases"/>
    <property type="match status" value="1"/>
</dbReference>
<evidence type="ECO:0000256" key="1">
    <source>
        <dbReference type="ARBA" id="ARBA00022801"/>
    </source>
</evidence>
<dbReference type="Proteomes" id="UP000183028">
    <property type="component" value="Unassembled WGS sequence"/>
</dbReference>
<evidence type="ECO:0000313" key="4">
    <source>
        <dbReference type="EMBL" id="SEI59080.1"/>
    </source>
</evidence>
<keyword evidence="1" id="KW-0378">Hydrolase</keyword>
<dbReference type="Gene3D" id="3.40.50.1820">
    <property type="entry name" value="alpha/beta hydrolase"/>
    <property type="match status" value="1"/>
</dbReference>
<dbReference type="GO" id="GO:0016787">
    <property type="term" value="F:hydrolase activity"/>
    <property type="evidence" value="ECO:0007669"/>
    <property type="project" value="UniProtKB-KW"/>
</dbReference>
<dbReference type="InterPro" id="IPR049492">
    <property type="entry name" value="BD-FAE-like_dom"/>
</dbReference>
<accession>A0A1H6S4Z3</accession>
<reference evidence="5" key="1">
    <citation type="submission" date="2016-10" db="EMBL/GenBank/DDBJ databases">
        <authorList>
            <person name="Varghese N."/>
        </authorList>
    </citation>
    <scope>NUCLEOTIDE SEQUENCE [LARGE SCALE GENOMIC DNA]</scope>
    <source>
        <strain evidence="5">DSM 20406</strain>
    </source>
</reference>